<accession>A0ABV7G168</accession>
<gene>
    <name evidence="2" type="ORF">ACFOD4_09370</name>
</gene>
<dbReference type="Proteomes" id="UP001595593">
    <property type="component" value="Unassembled WGS sequence"/>
</dbReference>
<reference evidence="3" key="1">
    <citation type="journal article" date="2019" name="Int. J. Syst. Evol. Microbiol.">
        <title>The Global Catalogue of Microorganisms (GCM) 10K type strain sequencing project: providing services to taxonomists for standard genome sequencing and annotation.</title>
        <authorList>
            <consortium name="The Broad Institute Genomics Platform"/>
            <consortium name="The Broad Institute Genome Sequencing Center for Infectious Disease"/>
            <person name="Wu L."/>
            <person name="Ma J."/>
        </authorList>
    </citation>
    <scope>NUCLEOTIDE SEQUENCE [LARGE SCALE GENOMIC DNA]</scope>
    <source>
        <strain evidence="3">KCTC 52094</strain>
    </source>
</reference>
<evidence type="ECO:0000313" key="2">
    <source>
        <dbReference type="EMBL" id="MFC3125271.1"/>
    </source>
</evidence>
<comment type="caution">
    <text evidence="2">The sequence shown here is derived from an EMBL/GenBank/DDBJ whole genome shotgun (WGS) entry which is preliminary data.</text>
</comment>
<evidence type="ECO:0000313" key="3">
    <source>
        <dbReference type="Proteomes" id="UP001595593"/>
    </source>
</evidence>
<protein>
    <submittedName>
        <fullName evidence="2">AAA family ATPase</fullName>
    </submittedName>
</protein>
<dbReference type="InterPro" id="IPR038727">
    <property type="entry name" value="NadR/Ttd14_AAA_dom"/>
</dbReference>
<dbReference type="EMBL" id="JBHRTN010000008">
    <property type="protein sequence ID" value="MFC3125271.1"/>
    <property type="molecule type" value="Genomic_DNA"/>
</dbReference>
<name>A0ABV7G168_9PROT</name>
<dbReference type="RefSeq" id="WP_379595845.1">
    <property type="nucleotide sequence ID" value="NZ_JBHRTN010000008.1"/>
</dbReference>
<dbReference type="Gene3D" id="3.40.50.300">
    <property type="entry name" value="P-loop containing nucleotide triphosphate hydrolases"/>
    <property type="match status" value="1"/>
</dbReference>
<evidence type="ECO:0000259" key="1">
    <source>
        <dbReference type="Pfam" id="PF13521"/>
    </source>
</evidence>
<dbReference type="Pfam" id="PF13521">
    <property type="entry name" value="AAA_28"/>
    <property type="match status" value="1"/>
</dbReference>
<keyword evidence="3" id="KW-1185">Reference proteome</keyword>
<organism evidence="2 3">
    <name type="scientific">Teichococcus globiformis</name>
    <dbReference type="NCBI Taxonomy" id="2307229"/>
    <lineage>
        <taxon>Bacteria</taxon>
        <taxon>Pseudomonadati</taxon>
        <taxon>Pseudomonadota</taxon>
        <taxon>Alphaproteobacteria</taxon>
        <taxon>Acetobacterales</taxon>
        <taxon>Roseomonadaceae</taxon>
        <taxon>Roseomonas</taxon>
    </lineage>
</organism>
<dbReference type="SUPFAM" id="SSF52540">
    <property type="entry name" value="P-loop containing nucleoside triphosphate hydrolases"/>
    <property type="match status" value="1"/>
</dbReference>
<sequence>MTQSAPHRLFVLTGGPGSGKSTLIGALAEAGHRTMAEAGRGVIRAQQAIGGHALPWADRPAFAEQMLGWEMRSHAEALAAGGRVFLDRGVPDVVGYLRLCGLPVPPATQRAAERFRYAQPVFIAPPWEAIFGPDAERRQGWEEAVRTHAVMREVYATMGYRLVELPRAPVAERLRFVLEQTE</sequence>
<proteinExistence type="predicted"/>
<feature type="domain" description="NadR/Ttd14 AAA" evidence="1">
    <location>
        <begin position="10"/>
        <end position="173"/>
    </location>
</feature>
<dbReference type="InterPro" id="IPR027417">
    <property type="entry name" value="P-loop_NTPase"/>
</dbReference>